<evidence type="ECO:0000313" key="1">
    <source>
        <dbReference type="EMBL" id="SFM02587.1"/>
    </source>
</evidence>
<dbReference type="Proteomes" id="UP000198519">
    <property type="component" value="Unassembled WGS sequence"/>
</dbReference>
<proteinExistence type="predicted"/>
<accession>A0A1I4MHU0</accession>
<dbReference type="RefSeq" id="WP_092020823.1">
    <property type="nucleotide sequence ID" value="NZ_FOUE01000001.1"/>
</dbReference>
<gene>
    <name evidence="1" type="ORF">SAMN04487963_1087</name>
</gene>
<sequence length="147" mass="15433">MAANPLSAKTPARKGVGRRPVVLLLLLTLVFRGLVPQGYMPEVAVDGSVGVAWCGADPLNAALLQAFSEIPGGDLSWAGHQTALGTELCPYALLTLPTLPGEAVGLSAPLFSFVAPLRAITNDVYDFPHPRQGFSRAPPLLLHLLVS</sequence>
<name>A0A1I4MHU0_9GAMM</name>
<dbReference type="EMBL" id="FOUE01000001">
    <property type="protein sequence ID" value="SFM02587.1"/>
    <property type="molecule type" value="Genomic_DNA"/>
</dbReference>
<dbReference type="STRING" id="488535.SAMN04487963_1087"/>
<organism evidence="1 2">
    <name type="scientific">Marinobacter zhejiangensis</name>
    <dbReference type="NCBI Taxonomy" id="488535"/>
    <lineage>
        <taxon>Bacteria</taxon>
        <taxon>Pseudomonadati</taxon>
        <taxon>Pseudomonadota</taxon>
        <taxon>Gammaproteobacteria</taxon>
        <taxon>Pseudomonadales</taxon>
        <taxon>Marinobacteraceae</taxon>
        <taxon>Marinobacter</taxon>
    </lineage>
</organism>
<protein>
    <recommendedName>
        <fullName evidence="3">DUF2946 domain-containing protein</fullName>
    </recommendedName>
</protein>
<evidence type="ECO:0008006" key="3">
    <source>
        <dbReference type="Google" id="ProtNLM"/>
    </source>
</evidence>
<reference evidence="2" key="1">
    <citation type="submission" date="2016-10" db="EMBL/GenBank/DDBJ databases">
        <authorList>
            <person name="Varghese N."/>
            <person name="Submissions S."/>
        </authorList>
    </citation>
    <scope>NUCLEOTIDE SEQUENCE [LARGE SCALE GENOMIC DNA]</scope>
    <source>
        <strain evidence="2">CGMCC 1.7061</strain>
    </source>
</reference>
<keyword evidence="2" id="KW-1185">Reference proteome</keyword>
<evidence type="ECO:0000313" key="2">
    <source>
        <dbReference type="Proteomes" id="UP000198519"/>
    </source>
</evidence>
<dbReference type="AlphaFoldDB" id="A0A1I4MHU0"/>